<name>A0ABP8J6P1_9BACT</name>
<evidence type="ECO:0000313" key="3">
    <source>
        <dbReference type="Proteomes" id="UP001500454"/>
    </source>
</evidence>
<dbReference type="InterPro" id="IPR008969">
    <property type="entry name" value="CarboxyPept-like_regulatory"/>
</dbReference>
<dbReference type="Proteomes" id="UP001500454">
    <property type="component" value="Unassembled WGS sequence"/>
</dbReference>
<feature type="chain" id="PRO_5046420890" description="Carboxypeptidase-like regulatory domain-containing protein" evidence="1">
    <location>
        <begin position="26"/>
        <end position="240"/>
    </location>
</feature>
<feature type="signal peptide" evidence="1">
    <location>
        <begin position="1"/>
        <end position="25"/>
    </location>
</feature>
<evidence type="ECO:0008006" key="4">
    <source>
        <dbReference type="Google" id="ProtNLM"/>
    </source>
</evidence>
<organism evidence="2 3">
    <name type="scientific">Hymenobacter koreensis</name>
    <dbReference type="NCBI Taxonomy" id="1084523"/>
    <lineage>
        <taxon>Bacteria</taxon>
        <taxon>Pseudomonadati</taxon>
        <taxon>Bacteroidota</taxon>
        <taxon>Cytophagia</taxon>
        <taxon>Cytophagales</taxon>
        <taxon>Hymenobacteraceae</taxon>
        <taxon>Hymenobacter</taxon>
    </lineage>
</organism>
<accession>A0ABP8J6P1</accession>
<dbReference type="Gene3D" id="2.60.40.1120">
    <property type="entry name" value="Carboxypeptidase-like, regulatory domain"/>
    <property type="match status" value="1"/>
</dbReference>
<dbReference type="RefSeq" id="WP_345225544.1">
    <property type="nucleotide sequence ID" value="NZ_BAABHA010000010.1"/>
</dbReference>
<gene>
    <name evidence="2" type="ORF">GCM10023186_29920</name>
</gene>
<dbReference type="Pfam" id="PF13715">
    <property type="entry name" value="CarbopepD_reg_2"/>
    <property type="match status" value="1"/>
</dbReference>
<reference evidence="3" key="1">
    <citation type="journal article" date="2019" name="Int. J. Syst. Evol. Microbiol.">
        <title>The Global Catalogue of Microorganisms (GCM) 10K type strain sequencing project: providing services to taxonomists for standard genome sequencing and annotation.</title>
        <authorList>
            <consortium name="The Broad Institute Genomics Platform"/>
            <consortium name="The Broad Institute Genome Sequencing Center for Infectious Disease"/>
            <person name="Wu L."/>
            <person name="Ma J."/>
        </authorList>
    </citation>
    <scope>NUCLEOTIDE SEQUENCE [LARGE SCALE GENOMIC DNA]</scope>
    <source>
        <strain evidence="3">JCM 17924</strain>
    </source>
</reference>
<keyword evidence="3" id="KW-1185">Reference proteome</keyword>
<dbReference type="EMBL" id="BAABHA010000010">
    <property type="protein sequence ID" value="GAA4385943.1"/>
    <property type="molecule type" value="Genomic_DNA"/>
</dbReference>
<evidence type="ECO:0000256" key="1">
    <source>
        <dbReference type="SAM" id="SignalP"/>
    </source>
</evidence>
<protein>
    <recommendedName>
        <fullName evidence="4">Carboxypeptidase-like regulatory domain-containing protein</fullName>
    </recommendedName>
</protein>
<dbReference type="SUPFAM" id="SSF49464">
    <property type="entry name" value="Carboxypeptidase regulatory domain-like"/>
    <property type="match status" value="1"/>
</dbReference>
<proteinExistence type="predicted"/>
<sequence length="240" mass="26576">MRLSSHRPYFLILLLLALLNTAALAQQVVSGRVIARSTKEPLAQVTVRVEDQKTSAVSDEKGRFSLRLPTASPNAKLTFSHLGFQPLTLPAAQIGTEVALEEQSYLIGEVQVSYVQLQKLLLRQWRIAPASLDAAAQQITARMQAKDPKKAETLAKNPEAVRKVMDMARYEFRPNGIVKTKLLIAGHKLRWQLDEETRTLTIVDEEGGSRKINVKELTADRLVLQTPGSSAPEIAYVPAD</sequence>
<comment type="caution">
    <text evidence="2">The sequence shown here is derived from an EMBL/GenBank/DDBJ whole genome shotgun (WGS) entry which is preliminary data.</text>
</comment>
<evidence type="ECO:0000313" key="2">
    <source>
        <dbReference type="EMBL" id="GAA4385943.1"/>
    </source>
</evidence>
<keyword evidence="1" id="KW-0732">Signal</keyword>